<gene>
    <name evidence="6" type="ORF">F130042H8_06840</name>
</gene>
<dbReference type="Gene3D" id="1.10.10.10">
    <property type="entry name" value="Winged helix-like DNA-binding domain superfamily/Winged helix DNA-binding domain"/>
    <property type="match status" value="1"/>
</dbReference>
<evidence type="ECO:0000256" key="4">
    <source>
        <dbReference type="ARBA" id="ARBA00023163"/>
    </source>
</evidence>
<dbReference type="EMBL" id="BAABXL010000001">
    <property type="protein sequence ID" value="GAA6267624.1"/>
    <property type="molecule type" value="Genomic_DNA"/>
</dbReference>
<accession>A0ABQ0AUB5</accession>
<evidence type="ECO:0000259" key="5">
    <source>
        <dbReference type="PROSITE" id="PS50931"/>
    </source>
</evidence>
<dbReference type="Proteomes" id="UP001600894">
    <property type="component" value="Unassembled WGS sequence"/>
</dbReference>
<reference evidence="6 7" key="1">
    <citation type="submission" date="2024-04" db="EMBL/GenBank/DDBJ databases">
        <title>Defined microbial consortia suppress multidrug-resistant proinflammatory Enterobacteriaceae via ecological control.</title>
        <authorList>
            <person name="Furuichi M."/>
            <person name="Kawaguchi T."/>
            <person name="Pust M."/>
            <person name="Yasuma K."/>
            <person name="Plichta D."/>
            <person name="Hasegawa N."/>
            <person name="Ohya T."/>
            <person name="Bhattarai S."/>
            <person name="Sasajima S."/>
            <person name="Aoto Y."/>
            <person name="Tuganbaev T."/>
            <person name="Yaginuma M."/>
            <person name="Ueda M."/>
            <person name="Okahashi N."/>
            <person name="Amafuji K."/>
            <person name="Kiridooshi Y."/>
            <person name="Sugita K."/>
            <person name="Strazar M."/>
            <person name="Skelly A."/>
            <person name="Suda W."/>
            <person name="Hattori M."/>
            <person name="Nakamoto N."/>
            <person name="Caballero S."/>
            <person name="Norman J."/>
            <person name="Olle B."/>
            <person name="Tanoue T."/>
            <person name="Arita M."/>
            <person name="Bucci V."/>
            <person name="Atarashi K."/>
            <person name="Xavier R."/>
            <person name="Honda K."/>
        </authorList>
    </citation>
    <scope>NUCLEOTIDE SEQUENCE [LARGE SCALE GENOMIC DNA]</scope>
    <source>
        <strain evidence="7">f13</strain>
    </source>
</reference>
<dbReference type="Pfam" id="PF03466">
    <property type="entry name" value="LysR_substrate"/>
    <property type="match status" value="1"/>
</dbReference>
<evidence type="ECO:0000256" key="1">
    <source>
        <dbReference type="ARBA" id="ARBA00009437"/>
    </source>
</evidence>
<dbReference type="SUPFAM" id="SSF53850">
    <property type="entry name" value="Periplasmic binding protein-like II"/>
    <property type="match status" value="1"/>
</dbReference>
<keyword evidence="4" id="KW-0804">Transcription</keyword>
<dbReference type="InterPro" id="IPR036388">
    <property type="entry name" value="WH-like_DNA-bd_sf"/>
</dbReference>
<dbReference type="RefSeq" id="WP_176254158.1">
    <property type="nucleotide sequence ID" value="NZ_BAABXL010000001.1"/>
</dbReference>
<evidence type="ECO:0000313" key="7">
    <source>
        <dbReference type="Proteomes" id="UP001600894"/>
    </source>
</evidence>
<dbReference type="SUPFAM" id="SSF46785">
    <property type="entry name" value="Winged helix' DNA-binding domain"/>
    <property type="match status" value="1"/>
</dbReference>
<evidence type="ECO:0000256" key="2">
    <source>
        <dbReference type="ARBA" id="ARBA00023015"/>
    </source>
</evidence>
<dbReference type="InterPro" id="IPR005119">
    <property type="entry name" value="LysR_subst-bd"/>
</dbReference>
<comment type="caution">
    <text evidence="6">The sequence shown here is derived from an EMBL/GenBank/DDBJ whole genome shotgun (WGS) entry which is preliminary data.</text>
</comment>
<evidence type="ECO:0000256" key="3">
    <source>
        <dbReference type="ARBA" id="ARBA00023125"/>
    </source>
</evidence>
<dbReference type="PANTHER" id="PTHR30126:SF40">
    <property type="entry name" value="HTH-TYPE TRANSCRIPTIONAL REGULATOR GLTR"/>
    <property type="match status" value="1"/>
</dbReference>
<dbReference type="InterPro" id="IPR000847">
    <property type="entry name" value="LysR_HTH_N"/>
</dbReference>
<proteinExistence type="inferred from homology"/>
<dbReference type="PROSITE" id="PS50931">
    <property type="entry name" value="HTH_LYSR"/>
    <property type="match status" value="1"/>
</dbReference>
<name>A0ABQ0AUB5_9FIRM</name>
<comment type="similarity">
    <text evidence="1">Belongs to the LysR transcriptional regulatory family.</text>
</comment>
<keyword evidence="7" id="KW-1185">Reference proteome</keyword>
<feature type="domain" description="HTH lysR-type" evidence="5">
    <location>
        <begin position="1"/>
        <end position="58"/>
    </location>
</feature>
<keyword evidence="3" id="KW-0238">DNA-binding</keyword>
<dbReference type="Pfam" id="PF00126">
    <property type="entry name" value="HTH_1"/>
    <property type="match status" value="1"/>
</dbReference>
<organism evidence="6 7">
    <name type="scientific">Enterocloster alcoholdehydrogenati</name>
    <dbReference type="NCBI Taxonomy" id="2547410"/>
    <lineage>
        <taxon>Bacteria</taxon>
        <taxon>Bacillati</taxon>
        <taxon>Bacillota</taxon>
        <taxon>Clostridia</taxon>
        <taxon>Lachnospirales</taxon>
        <taxon>Lachnospiraceae</taxon>
        <taxon>Enterocloster</taxon>
    </lineage>
</organism>
<evidence type="ECO:0000313" key="6">
    <source>
        <dbReference type="EMBL" id="GAA6267624.1"/>
    </source>
</evidence>
<keyword evidence="2" id="KW-0805">Transcription regulation</keyword>
<dbReference type="Gene3D" id="3.40.190.290">
    <property type="match status" value="1"/>
</dbReference>
<dbReference type="PANTHER" id="PTHR30126">
    <property type="entry name" value="HTH-TYPE TRANSCRIPTIONAL REGULATOR"/>
    <property type="match status" value="1"/>
</dbReference>
<protein>
    <submittedName>
        <fullName evidence="6">LysR family transcriptional regulator</fullName>
    </submittedName>
</protein>
<sequence length="304" mass="33572">MTLRHLRIYVTVCETGSMTAAAKKLYIAQPSISLAVSEMERYYGVRLFDRISRRLYMTDSGRQTLEYARHIIALFDEMEQGIRGGRSAGSLRVGASITIGSYLLPGYIKALKEEFPTLKVQAAVGNSGTIEQKLLENEIDIGIIEGTIHSPYIQCETFPGDKLIFICPPDHPFAKKTLGSAECLVGQEMILREKGSASREIFEGILAAREISVQPLWESVSNQVLLEGVKAGLGLSLLPNYLVRAGLEAGEISKFSIRGLELARKFSIIYHKNKFLTREAQTLIGMVISGNGRRGNDGNKEKSL</sequence>
<dbReference type="InterPro" id="IPR036390">
    <property type="entry name" value="WH_DNA-bd_sf"/>
</dbReference>
<dbReference type="PRINTS" id="PR00039">
    <property type="entry name" value="HTHLYSR"/>
</dbReference>